<dbReference type="Proteomes" id="UP000036987">
    <property type="component" value="Unassembled WGS sequence"/>
</dbReference>
<feature type="signal peptide" evidence="1">
    <location>
        <begin position="1"/>
        <end position="19"/>
    </location>
</feature>
<accession>A0A0K9Q6D4</accession>
<reference evidence="3" key="1">
    <citation type="journal article" date="2016" name="Nature">
        <title>The genome of the seagrass Zostera marina reveals angiosperm adaptation to the sea.</title>
        <authorList>
            <person name="Olsen J.L."/>
            <person name="Rouze P."/>
            <person name="Verhelst B."/>
            <person name="Lin Y.-C."/>
            <person name="Bayer T."/>
            <person name="Collen J."/>
            <person name="Dattolo E."/>
            <person name="De Paoli E."/>
            <person name="Dittami S."/>
            <person name="Maumus F."/>
            <person name="Michel G."/>
            <person name="Kersting A."/>
            <person name="Lauritano C."/>
            <person name="Lohaus R."/>
            <person name="Toepel M."/>
            <person name="Tonon T."/>
            <person name="Vanneste K."/>
            <person name="Amirebrahimi M."/>
            <person name="Brakel J."/>
            <person name="Bostroem C."/>
            <person name="Chovatia M."/>
            <person name="Grimwood J."/>
            <person name="Jenkins J.W."/>
            <person name="Jueterbock A."/>
            <person name="Mraz A."/>
            <person name="Stam W.T."/>
            <person name="Tice H."/>
            <person name="Bornberg-Bauer E."/>
            <person name="Green P.J."/>
            <person name="Pearson G.A."/>
            <person name="Procaccini G."/>
            <person name="Duarte C.M."/>
            <person name="Schmutz J."/>
            <person name="Reusch T.B.H."/>
            <person name="Van de Peer Y."/>
        </authorList>
    </citation>
    <scope>NUCLEOTIDE SEQUENCE [LARGE SCALE GENOMIC DNA]</scope>
    <source>
        <strain evidence="3">cv. Finnish</strain>
    </source>
</reference>
<sequence length="68" mass="8012">MDNTLFHALLMALLRFGTTKLKKRSSIPSRYRFSKFYLKKKNCLSHPLALTRNHGYTIDIDNKTRDPQ</sequence>
<proteinExistence type="predicted"/>
<evidence type="ECO:0000256" key="1">
    <source>
        <dbReference type="SAM" id="SignalP"/>
    </source>
</evidence>
<evidence type="ECO:0000313" key="2">
    <source>
        <dbReference type="EMBL" id="KMZ76452.1"/>
    </source>
</evidence>
<keyword evidence="1" id="KW-0732">Signal</keyword>
<evidence type="ECO:0000313" key="3">
    <source>
        <dbReference type="Proteomes" id="UP000036987"/>
    </source>
</evidence>
<comment type="caution">
    <text evidence="2">The sequence shown here is derived from an EMBL/GenBank/DDBJ whole genome shotgun (WGS) entry which is preliminary data.</text>
</comment>
<organism evidence="2 3">
    <name type="scientific">Zostera marina</name>
    <name type="common">Eelgrass</name>
    <dbReference type="NCBI Taxonomy" id="29655"/>
    <lineage>
        <taxon>Eukaryota</taxon>
        <taxon>Viridiplantae</taxon>
        <taxon>Streptophyta</taxon>
        <taxon>Embryophyta</taxon>
        <taxon>Tracheophyta</taxon>
        <taxon>Spermatophyta</taxon>
        <taxon>Magnoliopsida</taxon>
        <taxon>Liliopsida</taxon>
        <taxon>Zosteraceae</taxon>
        <taxon>Zostera</taxon>
    </lineage>
</organism>
<dbReference type="EMBL" id="LFYR01000025">
    <property type="protein sequence ID" value="KMZ76452.1"/>
    <property type="molecule type" value="Genomic_DNA"/>
</dbReference>
<feature type="chain" id="PRO_5005528586" evidence="1">
    <location>
        <begin position="20"/>
        <end position="68"/>
    </location>
</feature>
<gene>
    <name evidence="2" type="ORF">ZOSMA_101G00360</name>
</gene>
<keyword evidence="3" id="KW-1185">Reference proteome</keyword>
<name>A0A0K9Q6D4_ZOSMR</name>
<protein>
    <submittedName>
        <fullName evidence="2">Uncharacterized protein</fullName>
    </submittedName>
</protein>
<dbReference type="AlphaFoldDB" id="A0A0K9Q6D4"/>